<evidence type="ECO:0000313" key="2">
    <source>
        <dbReference type="Proteomes" id="UP000248326"/>
    </source>
</evidence>
<dbReference type="PANTHER" id="PTHR38436">
    <property type="entry name" value="POLYKETIDE CYCLASE SNOAL-LIKE DOMAIN"/>
    <property type="match status" value="1"/>
</dbReference>
<dbReference type="RefSeq" id="WP_170131005.1">
    <property type="nucleotide sequence ID" value="NZ_QJSX01000007.1"/>
</dbReference>
<dbReference type="InterPro" id="IPR009959">
    <property type="entry name" value="Cyclase_SnoaL-like"/>
</dbReference>
<keyword evidence="1" id="KW-0413">Isomerase</keyword>
<reference evidence="1 2" key="1">
    <citation type="submission" date="2018-06" db="EMBL/GenBank/DDBJ databases">
        <title>Genomic Encyclopedia of Type Strains, Phase IV (KMG-IV): sequencing the most valuable type-strain genomes for metagenomic binning, comparative biology and taxonomic classification.</title>
        <authorList>
            <person name="Goeker M."/>
        </authorList>
    </citation>
    <scope>NUCLEOTIDE SEQUENCE [LARGE SCALE GENOMIC DNA]</scope>
    <source>
        <strain evidence="1 2">DSM 18048</strain>
    </source>
</reference>
<sequence length="146" mass="15861">MSLTQSAERNKQVVRRHFEEVLNAGRLEVVDELYAPTYVLDAPVRTDGSADATLTRGREGLKNRVAMFRAGFPDIHFTLDDVMAEGDLVAVRYTFAGTHDGSFGGLAATGRSIRVPGILMARLKDGLIEEAWSGFDGGGMMAELRG</sequence>
<name>A0A318S5Q6_9DEIO</name>
<dbReference type="AlphaFoldDB" id="A0A318S5Q6"/>
<dbReference type="GO" id="GO:0030638">
    <property type="term" value="P:polyketide metabolic process"/>
    <property type="evidence" value="ECO:0007669"/>
    <property type="project" value="InterPro"/>
</dbReference>
<dbReference type="Pfam" id="PF07366">
    <property type="entry name" value="SnoaL"/>
    <property type="match status" value="1"/>
</dbReference>
<evidence type="ECO:0000313" key="1">
    <source>
        <dbReference type="EMBL" id="PYE53895.1"/>
    </source>
</evidence>
<dbReference type="Proteomes" id="UP000248326">
    <property type="component" value="Unassembled WGS sequence"/>
</dbReference>
<dbReference type="InterPro" id="IPR032710">
    <property type="entry name" value="NTF2-like_dom_sf"/>
</dbReference>
<proteinExistence type="predicted"/>
<dbReference type="GO" id="GO:0016853">
    <property type="term" value="F:isomerase activity"/>
    <property type="evidence" value="ECO:0007669"/>
    <property type="project" value="UniProtKB-KW"/>
</dbReference>
<dbReference type="SUPFAM" id="SSF54427">
    <property type="entry name" value="NTF2-like"/>
    <property type="match status" value="1"/>
</dbReference>
<dbReference type="PANTHER" id="PTHR38436:SF1">
    <property type="entry name" value="ESTER CYCLASE"/>
    <property type="match status" value="1"/>
</dbReference>
<accession>A0A318S5Q6</accession>
<organism evidence="1 2">
    <name type="scientific">Deinococcus yavapaiensis KR-236</name>
    <dbReference type="NCBI Taxonomy" id="694435"/>
    <lineage>
        <taxon>Bacteria</taxon>
        <taxon>Thermotogati</taxon>
        <taxon>Deinococcota</taxon>
        <taxon>Deinococci</taxon>
        <taxon>Deinococcales</taxon>
        <taxon>Deinococcaceae</taxon>
        <taxon>Deinococcus</taxon>
    </lineage>
</organism>
<protein>
    <submittedName>
        <fullName evidence="1">Steroid delta-isomerase-like uncharacterized protein</fullName>
    </submittedName>
</protein>
<gene>
    <name evidence="1" type="ORF">DES52_107153</name>
</gene>
<dbReference type="Gene3D" id="3.10.450.50">
    <property type="match status" value="1"/>
</dbReference>
<dbReference type="EMBL" id="QJSX01000007">
    <property type="protein sequence ID" value="PYE53895.1"/>
    <property type="molecule type" value="Genomic_DNA"/>
</dbReference>
<comment type="caution">
    <text evidence="1">The sequence shown here is derived from an EMBL/GenBank/DDBJ whole genome shotgun (WGS) entry which is preliminary data.</text>
</comment>
<keyword evidence="2" id="KW-1185">Reference proteome</keyword>